<evidence type="ECO:0000313" key="3">
    <source>
        <dbReference type="EMBL" id="GGF53930.1"/>
    </source>
</evidence>
<comment type="caution">
    <text evidence="3">The sequence shown here is derived from an EMBL/GenBank/DDBJ whole genome shotgun (WGS) entry which is preliminary data.</text>
</comment>
<evidence type="ECO:0000313" key="4">
    <source>
        <dbReference type="Proteomes" id="UP000605670"/>
    </source>
</evidence>
<evidence type="ECO:0000259" key="1">
    <source>
        <dbReference type="Pfam" id="PF14742"/>
    </source>
</evidence>
<dbReference type="SUPFAM" id="SSF48208">
    <property type="entry name" value="Six-hairpin glycosidases"/>
    <property type="match status" value="1"/>
</dbReference>
<name>A0A917BQM2_9MICO</name>
<dbReference type="GO" id="GO:0005975">
    <property type="term" value="P:carbohydrate metabolic process"/>
    <property type="evidence" value="ECO:0007669"/>
    <property type="project" value="InterPro"/>
</dbReference>
<dbReference type="Pfam" id="PF22422">
    <property type="entry name" value="MGH1-like_GH"/>
    <property type="match status" value="1"/>
</dbReference>
<protein>
    <submittedName>
        <fullName evidence="3">Amylo-alpha-1,6-glucosidase</fullName>
    </submittedName>
</protein>
<reference evidence="3" key="1">
    <citation type="journal article" date="2014" name="Int. J. Syst. Evol. Microbiol.">
        <title>Complete genome sequence of Corynebacterium casei LMG S-19264T (=DSM 44701T), isolated from a smear-ripened cheese.</title>
        <authorList>
            <consortium name="US DOE Joint Genome Institute (JGI-PGF)"/>
            <person name="Walter F."/>
            <person name="Albersmeier A."/>
            <person name="Kalinowski J."/>
            <person name="Ruckert C."/>
        </authorList>
    </citation>
    <scope>NUCLEOTIDE SEQUENCE</scope>
    <source>
        <strain evidence="3">CGMCC 1.12160</strain>
    </source>
</reference>
<reference evidence="3" key="2">
    <citation type="submission" date="2020-09" db="EMBL/GenBank/DDBJ databases">
        <authorList>
            <person name="Sun Q."/>
            <person name="Zhou Y."/>
        </authorList>
    </citation>
    <scope>NUCLEOTIDE SEQUENCE</scope>
    <source>
        <strain evidence="3">CGMCC 1.12160</strain>
    </source>
</reference>
<evidence type="ECO:0000259" key="2">
    <source>
        <dbReference type="Pfam" id="PF22422"/>
    </source>
</evidence>
<gene>
    <name evidence="3" type="ORF">GCM10011366_22220</name>
</gene>
<dbReference type="AlphaFoldDB" id="A0A917BQM2"/>
<feature type="domain" description="Putative glycogen debranching enzyme N-terminal" evidence="1">
    <location>
        <begin position="15"/>
        <end position="198"/>
    </location>
</feature>
<dbReference type="InterPro" id="IPR054491">
    <property type="entry name" value="MGH1-like_GH"/>
</dbReference>
<dbReference type="EMBL" id="BMEM01000003">
    <property type="protein sequence ID" value="GGF53930.1"/>
    <property type="molecule type" value="Genomic_DNA"/>
</dbReference>
<dbReference type="RefSeq" id="WP_188430770.1">
    <property type="nucleotide sequence ID" value="NZ_BAABKH010000003.1"/>
</dbReference>
<dbReference type="InterPro" id="IPR032856">
    <property type="entry name" value="GDE_N_bis"/>
</dbReference>
<keyword evidence="4" id="KW-1185">Reference proteome</keyword>
<organism evidence="3 4">
    <name type="scientific">Ornithinimicrobium tianjinense</name>
    <dbReference type="NCBI Taxonomy" id="1195761"/>
    <lineage>
        <taxon>Bacteria</taxon>
        <taxon>Bacillati</taxon>
        <taxon>Actinomycetota</taxon>
        <taxon>Actinomycetes</taxon>
        <taxon>Micrococcales</taxon>
        <taxon>Ornithinimicrobiaceae</taxon>
        <taxon>Ornithinimicrobium</taxon>
    </lineage>
</organism>
<dbReference type="Pfam" id="PF14742">
    <property type="entry name" value="GDE_N_bis"/>
    <property type="match status" value="1"/>
</dbReference>
<dbReference type="InterPro" id="IPR012341">
    <property type="entry name" value="6hp_glycosidase-like_sf"/>
</dbReference>
<dbReference type="Gene3D" id="1.50.10.10">
    <property type="match status" value="1"/>
</dbReference>
<sequence length="637" mass="68030">MDLQPWLHELEIAVDGPSTALSSHDGSMGAPGTGWFVDDRRVLSLLEVRLDDIPAVAVASATSGPRSLFWGSARHLGDPTPDPTVEVHRERVLVGHRLTETLTIRSRAARALTTTLTVRLGGDGADLSTVKVGRDDGGAALLDPDPGALSWADARHRTTVRCDPAPDLEGRDRAGAGPGLVLSWPLTVEPGASATVTLALTAERTSVSAFDADAGSSLLDLEQFATGGDDTWRRMLRSNLVDLQHLLLRDPEAPDDLFAAAGSPWYLTLFGRDSIWAARFLLPYTTRLAQGTLRALARRQASEDDPALAAERGKILHEVRRTAYAGGTLDLPPLYYGTVDATPLWVVLLHDSWRWGLPEAEVRELLPAMHAALGWMERMCGQADDGFLRYVDMTGTGLSNQGWKDSGDSMRRADGSIAPAPIALLEAQAYAVEAASGAADLLDALGESGGEHWRTWADALRTRVRARFWVGEGPDAYLAMALDADGHPVDGVGSNMGHALGSGLLSEEETGRVVERLMRPDMLREFGIATLSANNPAYNPAGYHTGSVWVHDTAIIVHGLARTAHREEALTVGAALVRLSATVGHRFPELIAGDAIGSRPVPYPASCRPQAWSAASAAVLTAVRDELAPPAQEGSHA</sequence>
<dbReference type="Proteomes" id="UP000605670">
    <property type="component" value="Unassembled WGS sequence"/>
</dbReference>
<feature type="domain" description="Mannosylglycerate hydrolase MGH1-like glycoside hydrolase" evidence="2">
    <location>
        <begin position="341"/>
        <end position="582"/>
    </location>
</feature>
<dbReference type="InterPro" id="IPR008928">
    <property type="entry name" value="6-hairpin_glycosidase_sf"/>
</dbReference>
<proteinExistence type="predicted"/>
<accession>A0A917BQM2</accession>